<dbReference type="SUPFAM" id="SSF109854">
    <property type="entry name" value="DinB/YfiT-like putative metalloenzymes"/>
    <property type="match status" value="1"/>
</dbReference>
<protein>
    <submittedName>
        <fullName evidence="1">DUF1993 domain-containing protein</fullName>
    </submittedName>
</protein>
<evidence type="ECO:0000313" key="1">
    <source>
        <dbReference type="EMBL" id="TXB63841.1"/>
    </source>
</evidence>
<dbReference type="Gene3D" id="1.20.120.450">
    <property type="entry name" value="dinb family like domain"/>
    <property type="match status" value="1"/>
</dbReference>
<dbReference type="InterPro" id="IPR018531">
    <property type="entry name" value="DUF1993"/>
</dbReference>
<sequence>MPDMTLTAEAALVRSVVHYLGQAEHLLAKLECEPEAKALLAIQLAPDSFDTGFHLAVAIQFAARALCQPVGADIPEIEEPCSLTSLRNLHSAVAEAIVKAPRPDWTVNVKHTAGEAQLEQSSADYVARFALPNMLFHLTMAYAGLRHGGVRLGKADFDGQHEY</sequence>
<name>A0A5C6RNB0_9RHOB</name>
<evidence type="ECO:0000313" key="2">
    <source>
        <dbReference type="Proteomes" id="UP000321562"/>
    </source>
</evidence>
<dbReference type="EMBL" id="VOPL01000015">
    <property type="protein sequence ID" value="TXB63841.1"/>
    <property type="molecule type" value="Genomic_DNA"/>
</dbReference>
<dbReference type="PANTHER" id="PTHR36922">
    <property type="entry name" value="BLL2446 PROTEIN"/>
    <property type="match status" value="1"/>
</dbReference>
<dbReference type="Proteomes" id="UP000321562">
    <property type="component" value="Unassembled WGS sequence"/>
</dbReference>
<accession>A0A5C6RNB0</accession>
<dbReference type="OrthoDB" id="338237at2"/>
<gene>
    <name evidence="1" type="ORF">FQV27_18185</name>
</gene>
<dbReference type="PANTHER" id="PTHR36922:SF1">
    <property type="entry name" value="DUF1993 DOMAIN-CONTAINING PROTEIN"/>
    <property type="match status" value="1"/>
</dbReference>
<comment type="caution">
    <text evidence="1">The sequence shown here is derived from an EMBL/GenBank/DDBJ whole genome shotgun (WGS) entry which is preliminary data.</text>
</comment>
<reference evidence="1 2" key="1">
    <citation type="submission" date="2019-08" db="EMBL/GenBank/DDBJ databases">
        <authorList>
            <person name="Ye J."/>
        </authorList>
    </citation>
    <scope>NUCLEOTIDE SEQUENCE [LARGE SCALE GENOMIC DNA]</scope>
    <source>
        <strain evidence="1 2">TK008</strain>
    </source>
</reference>
<dbReference type="Pfam" id="PF09351">
    <property type="entry name" value="DUF1993"/>
    <property type="match status" value="1"/>
</dbReference>
<keyword evidence="2" id="KW-1185">Reference proteome</keyword>
<organism evidence="1 2">
    <name type="scientific">Paracoccus aurantiacus</name>
    <dbReference type="NCBI Taxonomy" id="2599412"/>
    <lineage>
        <taxon>Bacteria</taxon>
        <taxon>Pseudomonadati</taxon>
        <taxon>Pseudomonadota</taxon>
        <taxon>Alphaproteobacteria</taxon>
        <taxon>Rhodobacterales</taxon>
        <taxon>Paracoccaceae</taxon>
        <taxon>Paracoccus</taxon>
    </lineage>
</organism>
<dbReference type="InterPro" id="IPR034660">
    <property type="entry name" value="DinB/YfiT-like"/>
</dbReference>
<proteinExistence type="predicted"/>
<dbReference type="AlphaFoldDB" id="A0A5C6RNB0"/>